<dbReference type="RefSeq" id="WP_173969516.1">
    <property type="nucleotide sequence ID" value="NZ_CADCSU010000045.1"/>
</dbReference>
<evidence type="ECO:0000313" key="1">
    <source>
        <dbReference type="EMBL" id="CAA9195656.1"/>
    </source>
</evidence>
<accession>A0A6J4G8Z0</accession>
<evidence type="ECO:0008006" key="3">
    <source>
        <dbReference type="Google" id="ProtNLM"/>
    </source>
</evidence>
<dbReference type="PROSITE" id="PS51257">
    <property type="entry name" value="PROKAR_LIPOPROTEIN"/>
    <property type="match status" value="1"/>
</dbReference>
<dbReference type="EMBL" id="CADCSU010000045">
    <property type="protein sequence ID" value="CAA9195656.1"/>
    <property type="molecule type" value="Genomic_DNA"/>
</dbReference>
<evidence type="ECO:0000313" key="2">
    <source>
        <dbReference type="Proteomes" id="UP000479938"/>
    </source>
</evidence>
<reference evidence="1 2" key="1">
    <citation type="submission" date="2020-02" db="EMBL/GenBank/DDBJ databases">
        <authorList>
            <person name="Criscuolo A."/>
        </authorList>
    </citation>
    <scope>NUCLEOTIDE SEQUENCE [LARGE SCALE GENOMIC DNA]</scope>
    <source>
        <strain evidence="1">CIP105534</strain>
    </source>
</reference>
<organism evidence="1 2">
    <name type="scientific">Flavobacterium bizetiae</name>
    <dbReference type="NCBI Taxonomy" id="2704140"/>
    <lineage>
        <taxon>Bacteria</taxon>
        <taxon>Pseudomonadati</taxon>
        <taxon>Bacteroidota</taxon>
        <taxon>Flavobacteriia</taxon>
        <taxon>Flavobacteriales</taxon>
        <taxon>Flavobacteriaceae</taxon>
        <taxon>Flavobacterium</taxon>
    </lineage>
</organism>
<dbReference type="Proteomes" id="UP000479938">
    <property type="component" value="Unassembled WGS sequence"/>
</dbReference>
<proteinExistence type="predicted"/>
<protein>
    <recommendedName>
        <fullName evidence="3">Lipoprotein</fullName>
    </recommendedName>
</protein>
<name>A0A6J4G8Z0_9FLAO</name>
<sequence length="160" mass="18848">MKHLKHLLFLIAVSFAITSCNSTRTALFDQYSYEKTIELKVETDQLISKATTPYSDNQEEIEKLFLNLEKLVEYEKNKPNNEITFEMLKMLNDKDKNLLAGFFKHWETKGIISKSFLEESKKQILEAFDLLIEYEIKKDKQSKEALLDLINLNTPTYEQR</sequence>
<keyword evidence="2" id="KW-1185">Reference proteome</keyword>
<dbReference type="AlphaFoldDB" id="A0A6J4G8Z0"/>
<gene>
    <name evidence="1" type="ORF">FLA105534_00770</name>
</gene>